<comment type="caution">
    <text evidence="1">The sequence shown here is derived from an EMBL/GenBank/DDBJ whole genome shotgun (WGS) entry which is preliminary data.</text>
</comment>
<dbReference type="RefSeq" id="WP_237336127.1">
    <property type="nucleotide sequence ID" value="NZ_BAABCM010000006.1"/>
</dbReference>
<name>A0ABP7ILL8_9PSEU</name>
<evidence type="ECO:0000313" key="2">
    <source>
        <dbReference type="Proteomes" id="UP001501624"/>
    </source>
</evidence>
<dbReference type="EMBL" id="BAABCM010000006">
    <property type="protein sequence ID" value="GAA3821598.1"/>
    <property type="molecule type" value="Genomic_DNA"/>
</dbReference>
<evidence type="ECO:0000313" key="1">
    <source>
        <dbReference type="EMBL" id="GAA3821598.1"/>
    </source>
</evidence>
<reference evidence="2" key="1">
    <citation type="journal article" date="2019" name="Int. J. Syst. Evol. Microbiol.">
        <title>The Global Catalogue of Microorganisms (GCM) 10K type strain sequencing project: providing services to taxonomists for standard genome sequencing and annotation.</title>
        <authorList>
            <consortium name="The Broad Institute Genomics Platform"/>
            <consortium name="The Broad Institute Genome Sequencing Center for Infectious Disease"/>
            <person name="Wu L."/>
            <person name="Ma J."/>
        </authorList>
    </citation>
    <scope>NUCLEOTIDE SEQUENCE [LARGE SCALE GENOMIC DNA]</scope>
    <source>
        <strain evidence="2">JCM 17017</strain>
    </source>
</reference>
<proteinExistence type="predicted"/>
<organism evidence="1 2">
    <name type="scientific">Amycolatopsis tucumanensis</name>
    <dbReference type="NCBI Taxonomy" id="401106"/>
    <lineage>
        <taxon>Bacteria</taxon>
        <taxon>Bacillati</taxon>
        <taxon>Actinomycetota</taxon>
        <taxon>Actinomycetes</taxon>
        <taxon>Pseudonocardiales</taxon>
        <taxon>Pseudonocardiaceae</taxon>
        <taxon>Amycolatopsis</taxon>
    </lineage>
</organism>
<dbReference type="Proteomes" id="UP001501624">
    <property type="component" value="Unassembled WGS sequence"/>
</dbReference>
<keyword evidence="2" id="KW-1185">Reference proteome</keyword>
<accession>A0ABP7ILL8</accession>
<gene>
    <name evidence="1" type="ORF">GCM10022380_45890</name>
</gene>
<sequence length="136" mass="15103">MDEIDWQPVLQAGGRVLGLDCQGRWVLGDGWGRVQPLDWLVPLLPMLELHYAEVERATAGVPADPPWEELLRLALTSGSDYWSARALDWLEGGHPVSALLGVLDEVGRTGATQRIRHRARRLWKDANQGLESSSAE</sequence>
<protein>
    <submittedName>
        <fullName evidence="1">Uncharacterized protein</fullName>
    </submittedName>
</protein>